<comment type="caution">
    <text evidence="3">The sequence shown here is derived from an EMBL/GenBank/DDBJ whole genome shotgun (WGS) entry which is preliminary data.</text>
</comment>
<dbReference type="Proteomes" id="UP001341840">
    <property type="component" value="Unassembled WGS sequence"/>
</dbReference>
<feature type="domain" description="U-box" evidence="2">
    <location>
        <begin position="160"/>
        <end position="304"/>
    </location>
</feature>
<dbReference type="PANTHER" id="PTHR47873">
    <property type="entry name" value="ARM REPEAT SUPERFAMILY PROTEIN"/>
    <property type="match status" value="1"/>
</dbReference>
<dbReference type="Gene3D" id="1.25.10.10">
    <property type="entry name" value="Leucine-rich Repeat Variant"/>
    <property type="match status" value="1"/>
</dbReference>
<dbReference type="InterPro" id="IPR058678">
    <property type="entry name" value="ARM_PUB"/>
</dbReference>
<evidence type="ECO:0000313" key="3">
    <source>
        <dbReference type="EMBL" id="MED6133077.1"/>
    </source>
</evidence>
<evidence type="ECO:0000259" key="2">
    <source>
        <dbReference type="Pfam" id="PF25598"/>
    </source>
</evidence>
<keyword evidence="4" id="KW-1185">Reference proteome</keyword>
<dbReference type="Pfam" id="PF25598">
    <property type="entry name" value="ARM_PUB"/>
    <property type="match status" value="1"/>
</dbReference>
<reference evidence="3 4" key="1">
    <citation type="journal article" date="2023" name="Plants (Basel)">
        <title>Bridging the Gap: Combining Genomics and Transcriptomics Approaches to Understand Stylosanthes scabra, an Orphan Legume from the Brazilian Caatinga.</title>
        <authorList>
            <person name="Ferreira-Neto J.R.C."/>
            <person name="da Silva M.D."/>
            <person name="Binneck E."/>
            <person name="de Melo N.F."/>
            <person name="da Silva R.H."/>
            <person name="de Melo A.L.T.M."/>
            <person name="Pandolfi V."/>
            <person name="Bustamante F.O."/>
            <person name="Brasileiro-Vidal A.C."/>
            <person name="Benko-Iseppon A.M."/>
        </authorList>
    </citation>
    <scope>NUCLEOTIDE SEQUENCE [LARGE SCALE GENOMIC DNA]</scope>
    <source>
        <tissue evidence="3">Leaves</tissue>
    </source>
</reference>
<accession>A0ABU6S9X4</accession>
<feature type="compositionally biased region" description="Pro residues" evidence="1">
    <location>
        <begin position="92"/>
        <end position="102"/>
    </location>
</feature>
<protein>
    <recommendedName>
        <fullName evidence="2">U-box domain-containing protein</fullName>
    </recommendedName>
</protein>
<feature type="region of interest" description="Disordered" evidence="1">
    <location>
        <begin position="29"/>
        <end position="102"/>
    </location>
</feature>
<sequence>MKTHQPKLKTQLFSCGFFRHCAQTVLSPTGNTLHPPPLPVTPPPPPPPLPHHLRNSCESSTSSSSSTTSQSFTQWRFSLPTTPSTTTTAPTAQPPPPPPPPLLLPNNLEELFHLSELQLTTGSESDRAAAIHLLERSLVPNPPQDQPPCPPALLRHVIRHLTATTKILFALCLSPSNRRLAVEAGAVAAIVESAPDLDGAPAERALAALELMCTVAEGAEAVRAHALSVPVMVTMMGRTGARGKEYAIGVLAVVYGSSTGAERETAAPPEEVARAVELALQGECSARGRRKGSQLLKTLELLSTDSNYESPPPPHHHHHSHINNQLQPPN</sequence>
<evidence type="ECO:0000313" key="4">
    <source>
        <dbReference type="Proteomes" id="UP001341840"/>
    </source>
</evidence>
<organism evidence="3 4">
    <name type="scientific">Stylosanthes scabra</name>
    <dbReference type="NCBI Taxonomy" id="79078"/>
    <lineage>
        <taxon>Eukaryota</taxon>
        <taxon>Viridiplantae</taxon>
        <taxon>Streptophyta</taxon>
        <taxon>Embryophyta</taxon>
        <taxon>Tracheophyta</taxon>
        <taxon>Spermatophyta</taxon>
        <taxon>Magnoliopsida</taxon>
        <taxon>eudicotyledons</taxon>
        <taxon>Gunneridae</taxon>
        <taxon>Pentapetalae</taxon>
        <taxon>rosids</taxon>
        <taxon>fabids</taxon>
        <taxon>Fabales</taxon>
        <taxon>Fabaceae</taxon>
        <taxon>Papilionoideae</taxon>
        <taxon>50 kb inversion clade</taxon>
        <taxon>dalbergioids sensu lato</taxon>
        <taxon>Dalbergieae</taxon>
        <taxon>Pterocarpus clade</taxon>
        <taxon>Stylosanthes</taxon>
    </lineage>
</organism>
<feature type="region of interest" description="Disordered" evidence="1">
    <location>
        <begin position="304"/>
        <end position="330"/>
    </location>
</feature>
<dbReference type="PANTHER" id="PTHR47873:SF1">
    <property type="entry name" value="ARM REPEAT SUPERFAMILY PROTEIN"/>
    <property type="match status" value="1"/>
</dbReference>
<dbReference type="EMBL" id="JASCZI010060506">
    <property type="protein sequence ID" value="MED6133077.1"/>
    <property type="molecule type" value="Genomic_DNA"/>
</dbReference>
<evidence type="ECO:0000256" key="1">
    <source>
        <dbReference type="SAM" id="MobiDB-lite"/>
    </source>
</evidence>
<proteinExistence type="predicted"/>
<gene>
    <name evidence="3" type="ORF">PIB30_025044</name>
</gene>
<name>A0ABU6S9X4_9FABA</name>
<feature type="compositionally biased region" description="Low complexity" evidence="1">
    <location>
        <begin position="59"/>
        <end position="91"/>
    </location>
</feature>
<dbReference type="InterPro" id="IPR016024">
    <property type="entry name" value="ARM-type_fold"/>
</dbReference>
<dbReference type="InterPro" id="IPR011989">
    <property type="entry name" value="ARM-like"/>
</dbReference>
<feature type="compositionally biased region" description="Pro residues" evidence="1">
    <location>
        <begin position="34"/>
        <end position="50"/>
    </location>
</feature>
<dbReference type="SUPFAM" id="SSF48371">
    <property type="entry name" value="ARM repeat"/>
    <property type="match status" value="1"/>
</dbReference>